<dbReference type="AlphaFoldDB" id="A0A6B8VTS7"/>
<keyword evidence="1" id="KW-0812">Transmembrane</keyword>
<organism evidence="2 3">
    <name type="scientific">Corynebacterium kalinowskii</name>
    <dbReference type="NCBI Taxonomy" id="2675216"/>
    <lineage>
        <taxon>Bacteria</taxon>
        <taxon>Bacillati</taxon>
        <taxon>Actinomycetota</taxon>
        <taxon>Actinomycetes</taxon>
        <taxon>Mycobacteriales</taxon>
        <taxon>Corynebacteriaceae</taxon>
        <taxon>Corynebacterium</taxon>
    </lineage>
</organism>
<keyword evidence="1" id="KW-1133">Transmembrane helix</keyword>
<evidence type="ECO:0000256" key="1">
    <source>
        <dbReference type="SAM" id="Phobius"/>
    </source>
</evidence>
<feature type="transmembrane region" description="Helical" evidence="1">
    <location>
        <begin position="157"/>
        <end position="180"/>
    </location>
</feature>
<keyword evidence="1" id="KW-0472">Membrane</keyword>
<feature type="transmembrane region" description="Helical" evidence="1">
    <location>
        <begin position="77"/>
        <end position="97"/>
    </location>
</feature>
<dbReference type="Proteomes" id="UP000427071">
    <property type="component" value="Chromosome"/>
</dbReference>
<evidence type="ECO:0000313" key="3">
    <source>
        <dbReference type="Proteomes" id="UP000427071"/>
    </source>
</evidence>
<protein>
    <recommendedName>
        <fullName evidence="4">DUF2567 domain-containing protein</fullName>
    </recommendedName>
</protein>
<reference evidence="3" key="1">
    <citation type="submission" date="2019-11" db="EMBL/GenBank/DDBJ databases">
        <title>Complete genome sequence of Corynebacterium kalinowskii 1959, a novel Corynebacterium species isolated from soil of a small paddock in Vilsendorf, Germany.</title>
        <authorList>
            <person name="Schaffert L."/>
            <person name="Ruwe M."/>
            <person name="Milse J."/>
            <person name="Hanuschka K."/>
            <person name="Ortseifen V."/>
            <person name="Droste J."/>
            <person name="Brandt D."/>
            <person name="Schlueter L."/>
            <person name="Kutter Y."/>
            <person name="Vinke S."/>
            <person name="Viehoefer P."/>
            <person name="Jacob L."/>
            <person name="Luebke N.-C."/>
            <person name="Schulte-Berndt E."/>
            <person name="Hain C."/>
            <person name="Linder M."/>
            <person name="Schmidt P."/>
            <person name="Wollenschlaeger L."/>
            <person name="Luttermann T."/>
            <person name="Thieme E."/>
            <person name="Hassa J."/>
            <person name="Haak M."/>
            <person name="Wittchen M."/>
            <person name="Mentz A."/>
            <person name="Persicke M."/>
            <person name="Busche T."/>
            <person name="Ruckert C."/>
        </authorList>
    </citation>
    <scope>NUCLEOTIDE SEQUENCE [LARGE SCALE GENOMIC DNA]</scope>
    <source>
        <strain evidence="3">1959</strain>
    </source>
</reference>
<dbReference type="KEGG" id="ckw:CKALI_07415"/>
<feature type="transmembrane region" description="Helical" evidence="1">
    <location>
        <begin position="25"/>
        <end position="49"/>
    </location>
</feature>
<sequence length="196" mass="20585">MKVTQQAPDSTSTVRRSGRTVPTVVGGYAELLVVSLAAFGLAGLGWGLWRPTMSGTIAEGGGVEITDPSVMNGNREFTTFGVMVFCFLVLGIALALWTARRGRQFMSPLLLVWGVVCSALGSALFFLSGTKLALWRVGVPNPDELHVGSELTYLPDVGLSVAGLVAPFVFLISAWCLAIFGPDEAPAQNGVGAPEV</sequence>
<evidence type="ECO:0000313" key="2">
    <source>
        <dbReference type="EMBL" id="QGU02345.1"/>
    </source>
</evidence>
<proteinExistence type="predicted"/>
<dbReference type="EMBL" id="CP046452">
    <property type="protein sequence ID" value="QGU02345.1"/>
    <property type="molecule type" value="Genomic_DNA"/>
</dbReference>
<feature type="transmembrane region" description="Helical" evidence="1">
    <location>
        <begin position="109"/>
        <end position="137"/>
    </location>
</feature>
<keyword evidence="3" id="KW-1185">Reference proteome</keyword>
<accession>A0A6B8VTS7</accession>
<dbReference type="RefSeq" id="WP_156192675.1">
    <property type="nucleotide sequence ID" value="NZ_CP046452.1"/>
</dbReference>
<evidence type="ECO:0008006" key="4">
    <source>
        <dbReference type="Google" id="ProtNLM"/>
    </source>
</evidence>
<gene>
    <name evidence="2" type="ORF">CKALI_07415</name>
</gene>
<name>A0A6B8VTS7_9CORY</name>